<dbReference type="AlphaFoldDB" id="A0A371WY83"/>
<evidence type="ECO:0000313" key="2">
    <source>
        <dbReference type="EMBL" id="RFC61957.1"/>
    </source>
</evidence>
<organism evidence="2 3">
    <name type="scientific">Fulvimarina endophytica</name>
    <dbReference type="NCBI Taxonomy" id="2293836"/>
    <lineage>
        <taxon>Bacteria</taxon>
        <taxon>Pseudomonadati</taxon>
        <taxon>Pseudomonadota</taxon>
        <taxon>Alphaproteobacteria</taxon>
        <taxon>Hyphomicrobiales</taxon>
        <taxon>Aurantimonadaceae</taxon>
        <taxon>Fulvimarina</taxon>
    </lineage>
</organism>
<dbReference type="OrthoDB" id="9765610at2"/>
<dbReference type="PANTHER" id="PTHR36195:SF4">
    <property type="entry name" value="DOMAIN PROTEIN, PUTATIVE (AFU_ORTHOLOGUE AFUA_5G01990)-RELATED"/>
    <property type="match status" value="1"/>
</dbReference>
<feature type="region of interest" description="Disordered" evidence="1">
    <location>
        <begin position="1"/>
        <end position="26"/>
    </location>
</feature>
<dbReference type="EMBL" id="QURL01000011">
    <property type="protein sequence ID" value="RFC61957.1"/>
    <property type="molecule type" value="Genomic_DNA"/>
</dbReference>
<protein>
    <submittedName>
        <fullName evidence="2">Catalase</fullName>
    </submittedName>
</protein>
<accession>A0A371WY83</accession>
<dbReference type="Gene3D" id="2.40.180.10">
    <property type="entry name" value="Catalase core domain"/>
    <property type="match status" value="1"/>
</dbReference>
<dbReference type="PANTHER" id="PTHR36195">
    <property type="entry name" value="DOMAIN PROTEIN, PUTATIVE (AFU_ORTHOLOGUE AFUA_5G01990)-RELATED-RELATED"/>
    <property type="match status" value="1"/>
</dbReference>
<dbReference type="InterPro" id="IPR020835">
    <property type="entry name" value="Catalase_sf"/>
</dbReference>
<evidence type="ECO:0000313" key="3">
    <source>
        <dbReference type="Proteomes" id="UP000264310"/>
    </source>
</evidence>
<dbReference type="SUPFAM" id="SSF56634">
    <property type="entry name" value="Heme-dependent catalase-like"/>
    <property type="match status" value="1"/>
</dbReference>
<keyword evidence="3" id="KW-1185">Reference proteome</keyword>
<proteinExistence type="predicted"/>
<reference evidence="2 3" key="1">
    <citation type="submission" date="2018-08" db="EMBL/GenBank/DDBJ databases">
        <title>Fulvimarina sp. 85, whole genome shotgun sequence.</title>
        <authorList>
            <person name="Tuo L."/>
        </authorList>
    </citation>
    <scope>NUCLEOTIDE SEQUENCE [LARGE SCALE GENOMIC DNA]</scope>
    <source>
        <strain evidence="2 3">85</strain>
    </source>
</reference>
<dbReference type="RefSeq" id="WP_116684798.1">
    <property type="nucleotide sequence ID" value="NZ_QURL01000011.1"/>
</dbReference>
<evidence type="ECO:0000256" key="1">
    <source>
        <dbReference type="SAM" id="MobiDB-lite"/>
    </source>
</evidence>
<dbReference type="Proteomes" id="UP000264310">
    <property type="component" value="Unassembled WGS sequence"/>
</dbReference>
<comment type="caution">
    <text evidence="2">The sequence shown here is derived from an EMBL/GenBank/DDBJ whole genome shotgun (WGS) entry which is preliminary data.</text>
</comment>
<sequence>MTTSIPDPIRFSPIVETSEDDEAKTNESLEKSFDYIVRRTKAEEGRAARGVHAKNHGELVGRMRIRENLPEELAQGLFASPGEHPVILRFSTNPGDILHDEVSVPRGLAIKVLDVKGGERLPGSEGETTQDFVMINGPVFSAPSAKDFARTLKALAATTDRAEGLKKLASAFLQTVEKGLEKSGLGGSPTLQTLGGAPDTHPLGQTFFTQTAYRYGDYIAKLQFAPASGKPKALAGEEIAVKGRADALREEMNAATGEAGGTFELRVQLCRDLIAMPVEDPSVEWSEDLSPFVTVAEVTIEPQTAFEATRNERLDDEIRFSPWTGLAAHRPLGGVNRVRRRAYDKSAELRSTLNGCPFHEPKSLDEVPA</sequence>
<dbReference type="CDD" id="cd08152">
    <property type="entry name" value="y4iL_like"/>
    <property type="match status" value="1"/>
</dbReference>
<gene>
    <name evidence="2" type="ORF">DYI37_18695</name>
</gene>
<dbReference type="GO" id="GO:0020037">
    <property type="term" value="F:heme binding"/>
    <property type="evidence" value="ECO:0007669"/>
    <property type="project" value="InterPro"/>
</dbReference>
<name>A0A371WY83_9HYPH</name>